<dbReference type="OrthoDB" id="9809391at2"/>
<keyword evidence="3" id="KW-1185">Reference proteome</keyword>
<evidence type="ECO:0000313" key="2">
    <source>
        <dbReference type="EMBL" id="TCC61220.1"/>
    </source>
</evidence>
<dbReference type="Gene3D" id="3.10.180.10">
    <property type="entry name" value="2,3-Dihydroxybiphenyl 1,2-Dioxygenase, domain 1"/>
    <property type="match status" value="1"/>
</dbReference>
<dbReference type="InterPro" id="IPR029068">
    <property type="entry name" value="Glyas_Bleomycin-R_OHBP_Dase"/>
</dbReference>
<feature type="domain" description="VOC" evidence="1">
    <location>
        <begin position="93"/>
        <end position="214"/>
    </location>
</feature>
<dbReference type="PROSITE" id="PS51819">
    <property type="entry name" value="VOC"/>
    <property type="match status" value="1"/>
</dbReference>
<dbReference type="Pfam" id="PF00903">
    <property type="entry name" value="Glyoxalase"/>
    <property type="match status" value="1"/>
</dbReference>
<comment type="caution">
    <text evidence="2">The sequence shown here is derived from an EMBL/GenBank/DDBJ whole genome shotgun (WGS) entry which is preliminary data.</text>
</comment>
<name>A0A4R0KM83_9ACTN</name>
<organism evidence="2 3">
    <name type="scientific">Kribbella pittospori</name>
    <dbReference type="NCBI Taxonomy" id="722689"/>
    <lineage>
        <taxon>Bacteria</taxon>
        <taxon>Bacillati</taxon>
        <taxon>Actinomycetota</taxon>
        <taxon>Actinomycetes</taxon>
        <taxon>Propionibacteriales</taxon>
        <taxon>Kribbellaceae</taxon>
        <taxon>Kribbella</taxon>
    </lineage>
</organism>
<protein>
    <submittedName>
        <fullName evidence="2">VOC family protein</fullName>
    </submittedName>
</protein>
<evidence type="ECO:0000313" key="3">
    <source>
        <dbReference type="Proteomes" id="UP000291144"/>
    </source>
</evidence>
<dbReference type="SUPFAM" id="SSF54593">
    <property type="entry name" value="Glyoxalase/Bleomycin resistance protein/Dihydroxybiphenyl dioxygenase"/>
    <property type="match status" value="1"/>
</dbReference>
<dbReference type="InterPro" id="IPR037523">
    <property type="entry name" value="VOC_core"/>
</dbReference>
<dbReference type="RefSeq" id="WP_131357505.1">
    <property type="nucleotide sequence ID" value="NZ_SJKB01000005.1"/>
</dbReference>
<dbReference type="Proteomes" id="UP000291144">
    <property type="component" value="Unassembled WGS sequence"/>
</dbReference>
<sequence>MTNLENLRKQARQLLRWHRERNYTVVPRIRAALPQYHGLSDEQILAQRFVLADAQLLLAREAGFETWAVFKAGVAQMPQEAAVPDPDVPARPVLTQAEPQLFVSDMNAACAFFEHELGFTVVFTYGDPPYYGQVRRDNVSLNLRYVCDPVYNGTVREDDQLLAAAISVDNVKALYSEYAGADVEFQQTLKRQPWGAHQFVVRDRDGNLILFSGE</sequence>
<gene>
    <name evidence="2" type="ORF">E0H73_18425</name>
</gene>
<proteinExistence type="predicted"/>
<dbReference type="InterPro" id="IPR004360">
    <property type="entry name" value="Glyas_Fos-R_dOase_dom"/>
</dbReference>
<dbReference type="AlphaFoldDB" id="A0A4R0KM83"/>
<dbReference type="EMBL" id="SJKB01000005">
    <property type="protein sequence ID" value="TCC61220.1"/>
    <property type="molecule type" value="Genomic_DNA"/>
</dbReference>
<evidence type="ECO:0000259" key="1">
    <source>
        <dbReference type="PROSITE" id="PS51819"/>
    </source>
</evidence>
<reference evidence="2 3" key="1">
    <citation type="submission" date="2019-02" db="EMBL/GenBank/DDBJ databases">
        <title>Kribbella capetownensis sp. nov. and Kribbella speibonae sp. nov., isolated from soil.</title>
        <authorList>
            <person name="Curtis S.M."/>
            <person name="Norton I."/>
            <person name="Everest G.J."/>
            <person name="Meyers P.R."/>
        </authorList>
    </citation>
    <scope>NUCLEOTIDE SEQUENCE [LARGE SCALE GENOMIC DNA]</scope>
    <source>
        <strain evidence="2 3">NRRL B-24813</strain>
    </source>
</reference>
<accession>A0A4R0KM83</accession>